<dbReference type="CDD" id="cd00130">
    <property type="entry name" value="PAS"/>
    <property type="match status" value="2"/>
</dbReference>
<dbReference type="PROSITE" id="PS50113">
    <property type="entry name" value="PAC"/>
    <property type="match status" value="2"/>
</dbReference>
<feature type="domain" description="GGDEF" evidence="4">
    <location>
        <begin position="315"/>
        <end position="446"/>
    </location>
</feature>
<dbReference type="InterPro" id="IPR001633">
    <property type="entry name" value="EAL_dom"/>
</dbReference>
<dbReference type="SUPFAM" id="SSF55785">
    <property type="entry name" value="PYP-like sensor domain (PAS domain)"/>
    <property type="match status" value="2"/>
</dbReference>
<dbReference type="CDD" id="cd01948">
    <property type="entry name" value="EAL"/>
    <property type="match status" value="1"/>
</dbReference>
<dbReference type="InterPro" id="IPR043128">
    <property type="entry name" value="Rev_trsase/Diguanyl_cyclase"/>
</dbReference>
<feature type="domain" description="EAL" evidence="3">
    <location>
        <begin position="455"/>
        <end position="704"/>
    </location>
</feature>
<dbReference type="InterPro" id="IPR000160">
    <property type="entry name" value="GGDEF_dom"/>
</dbReference>
<evidence type="ECO:0000313" key="5">
    <source>
        <dbReference type="EMBL" id="QZO01434.1"/>
    </source>
</evidence>
<dbReference type="AlphaFoldDB" id="A0A9E6RDP0"/>
<evidence type="ECO:0000259" key="2">
    <source>
        <dbReference type="PROSITE" id="PS50113"/>
    </source>
</evidence>
<name>A0A9E6RDP0_9HYPH</name>
<dbReference type="PROSITE" id="PS50887">
    <property type="entry name" value="GGDEF"/>
    <property type="match status" value="1"/>
</dbReference>
<dbReference type="EMBL" id="CP081869">
    <property type="protein sequence ID" value="QZO01434.1"/>
    <property type="molecule type" value="Genomic_DNA"/>
</dbReference>
<evidence type="ECO:0000259" key="3">
    <source>
        <dbReference type="PROSITE" id="PS50883"/>
    </source>
</evidence>
<evidence type="ECO:0000259" key="1">
    <source>
        <dbReference type="PROSITE" id="PS50112"/>
    </source>
</evidence>
<feature type="domain" description="PAS" evidence="1">
    <location>
        <begin position="154"/>
        <end position="226"/>
    </location>
</feature>
<dbReference type="SMART" id="SM00091">
    <property type="entry name" value="PAS"/>
    <property type="match status" value="2"/>
</dbReference>
<feature type="domain" description="PAC" evidence="2">
    <location>
        <begin position="95"/>
        <end position="153"/>
    </location>
</feature>
<dbReference type="Pfam" id="PF00563">
    <property type="entry name" value="EAL"/>
    <property type="match status" value="1"/>
</dbReference>
<dbReference type="PANTHER" id="PTHR44757">
    <property type="entry name" value="DIGUANYLATE CYCLASE DGCP"/>
    <property type="match status" value="1"/>
</dbReference>
<dbReference type="KEGG" id="cmet:K6K41_08315"/>
<dbReference type="InterPro" id="IPR052155">
    <property type="entry name" value="Biofilm_reg_signaling"/>
</dbReference>
<dbReference type="InterPro" id="IPR000014">
    <property type="entry name" value="PAS"/>
</dbReference>
<dbReference type="RefSeq" id="WP_261404711.1">
    <property type="nucleotide sequence ID" value="NZ_CP081869.1"/>
</dbReference>
<dbReference type="InterPro" id="IPR035965">
    <property type="entry name" value="PAS-like_dom_sf"/>
</dbReference>
<dbReference type="NCBIfam" id="TIGR00254">
    <property type="entry name" value="GGDEF"/>
    <property type="match status" value="1"/>
</dbReference>
<dbReference type="SUPFAM" id="SSF141868">
    <property type="entry name" value="EAL domain-like"/>
    <property type="match status" value="1"/>
</dbReference>
<dbReference type="SMART" id="SM00086">
    <property type="entry name" value="PAC"/>
    <property type="match status" value="2"/>
</dbReference>
<organism evidence="5 6">
    <name type="scientific">Chenggangzhangella methanolivorans</name>
    <dbReference type="NCBI Taxonomy" id="1437009"/>
    <lineage>
        <taxon>Bacteria</taxon>
        <taxon>Pseudomonadati</taxon>
        <taxon>Pseudomonadota</taxon>
        <taxon>Alphaproteobacteria</taxon>
        <taxon>Hyphomicrobiales</taxon>
        <taxon>Methylopilaceae</taxon>
        <taxon>Chenggangzhangella</taxon>
    </lineage>
</organism>
<feature type="domain" description="PAC" evidence="2">
    <location>
        <begin position="230"/>
        <end position="283"/>
    </location>
</feature>
<dbReference type="GO" id="GO:0003824">
    <property type="term" value="F:catalytic activity"/>
    <property type="evidence" value="ECO:0007669"/>
    <property type="project" value="UniProtKB-ARBA"/>
</dbReference>
<accession>A0A9E6RDP0</accession>
<reference evidence="5" key="1">
    <citation type="submission" date="2021-08" db="EMBL/GenBank/DDBJ databases">
        <authorList>
            <person name="Zhang H."/>
            <person name="Xu M."/>
            <person name="Yu Z."/>
            <person name="Yang L."/>
            <person name="Cai Y."/>
        </authorList>
    </citation>
    <scope>NUCLEOTIDE SEQUENCE</scope>
    <source>
        <strain evidence="5">CHL1</strain>
    </source>
</reference>
<dbReference type="Proteomes" id="UP000825701">
    <property type="component" value="Chromosome"/>
</dbReference>
<dbReference type="FunFam" id="3.30.70.270:FF:000001">
    <property type="entry name" value="Diguanylate cyclase domain protein"/>
    <property type="match status" value="1"/>
</dbReference>
<dbReference type="Gene3D" id="3.30.450.20">
    <property type="entry name" value="PAS domain"/>
    <property type="match status" value="2"/>
</dbReference>
<keyword evidence="6" id="KW-1185">Reference proteome</keyword>
<dbReference type="Gene3D" id="3.20.20.450">
    <property type="entry name" value="EAL domain"/>
    <property type="match status" value="1"/>
</dbReference>
<dbReference type="Pfam" id="PF00990">
    <property type="entry name" value="GGDEF"/>
    <property type="match status" value="1"/>
</dbReference>
<dbReference type="PROSITE" id="PS50883">
    <property type="entry name" value="EAL"/>
    <property type="match status" value="1"/>
</dbReference>
<proteinExistence type="predicted"/>
<dbReference type="Pfam" id="PF08447">
    <property type="entry name" value="PAS_3"/>
    <property type="match status" value="2"/>
</dbReference>
<dbReference type="InterPro" id="IPR035919">
    <property type="entry name" value="EAL_sf"/>
</dbReference>
<protein>
    <submittedName>
        <fullName evidence="5">EAL domain-containing protein</fullName>
    </submittedName>
</protein>
<dbReference type="SMART" id="SM00052">
    <property type="entry name" value="EAL"/>
    <property type="match status" value="1"/>
</dbReference>
<dbReference type="InterPro" id="IPR001610">
    <property type="entry name" value="PAC"/>
</dbReference>
<dbReference type="InterPro" id="IPR029787">
    <property type="entry name" value="Nucleotide_cyclase"/>
</dbReference>
<dbReference type="NCBIfam" id="TIGR00229">
    <property type="entry name" value="sensory_box"/>
    <property type="match status" value="2"/>
</dbReference>
<dbReference type="SUPFAM" id="SSF55073">
    <property type="entry name" value="Nucleotide cyclase"/>
    <property type="match status" value="1"/>
</dbReference>
<gene>
    <name evidence="5" type="ORF">K6K41_08315</name>
</gene>
<dbReference type="InterPro" id="IPR000700">
    <property type="entry name" value="PAS-assoc_C"/>
</dbReference>
<dbReference type="SMART" id="SM00267">
    <property type="entry name" value="GGDEF"/>
    <property type="match status" value="1"/>
</dbReference>
<dbReference type="InterPro" id="IPR013655">
    <property type="entry name" value="PAS_fold_3"/>
</dbReference>
<dbReference type="CDD" id="cd01949">
    <property type="entry name" value="GGDEF"/>
    <property type="match status" value="1"/>
</dbReference>
<dbReference type="Gene3D" id="3.30.70.270">
    <property type="match status" value="1"/>
</dbReference>
<sequence>MVCLTVLPAAAELQRRMGLFSALRQSESRFRLLAENTTDIIVLSSLDTTRRYVSPACKALLGYEPEELVGTRPLDFVHPDDREGYAGLLASLSASEVERAVTRQRYRRKDGAWVWLEVSFSLTHDEASGAATGYVASLRDVTLRRNAEEALRVSEERLALALDSGSDGIWDWDLESGALELSDHWFSTLGYDPSEMEPRIGTVEEMIHPDDVERARQLLGSCLKGQTPTFQCEYRLKTKAGGYAWALARGKVVSRSAEGRALRMVGTHIDITRRKQAELQIEHMAHHDALTGLPNRTLFRQKLLAAAVSADRGGRQFAVLACDLDRFKSVNDTRGHAAGDAVLRVVAERLRSALGEHDVAARLGGDEFAVILGRIDRPHDAAVVAQRIVELVGRPIDVDGQVAAVGVSVGVALGQGDPGDQIFRNADTALYRAKAEGRNVYRFFEPGMDAAFIARNQLEADLQVAARERGFALAYQPIVSLETGRVGGFEALMRWPHPTRGMVSPAEFIPLAEETGLIVQMGDWALREACAEAAAWPSDLRLAVNVSAVQFERAGLERSVVEALESSGLAPSRLELEITESVLMQDAVGVVSALMRLRALGVRIALDDFGTGYSSLSYLRRFPFNKIKIDRSFITEIEDPEVAEIVRAIVGLGQRSGASITAEGVETARQLEAVRALGCTEVQGFHFSGPLAPAAARDFIATDLALPRPRRIGRA</sequence>
<feature type="domain" description="PAS" evidence="1">
    <location>
        <begin position="26"/>
        <end position="104"/>
    </location>
</feature>
<evidence type="ECO:0000259" key="4">
    <source>
        <dbReference type="PROSITE" id="PS50887"/>
    </source>
</evidence>
<evidence type="ECO:0000313" key="6">
    <source>
        <dbReference type="Proteomes" id="UP000825701"/>
    </source>
</evidence>
<dbReference type="PROSITE" id="PS50112">
    <property type="entry name" value="PAS"/>
    <property type="match status" value="2"/>
</dbReference>
<dbReference type="PANTHER" id="PTHR44757:SF2">
    <property type="entry name" value="BIOFILM ARCHITECTURE MAINTENANCE PROTEIN MBAA"/>
    <property type="match status" value="1"/>
</dbReference>